<sequence length="275" mass="30396">MAALWILGTYCENDAAVLAVLRLVKNSLGELPLVESEMRMMEGEEPAQEDATEKKTTAKQLVTADGTYATQSALSVSTKANNKEKPPLRQFLLDGDFFLGASLATVLNKLAEQFTRSNGAGSQRANRFRGECMFILASIINLGKSGLAKQNITEDDLDRMGTTIKLLAQGCTDLDDAFVEKCKDSLELMLASRHQDKTDEFSMKKKNIIEVDKTIMFTQLSARADASIGENLFDLSLSQALGTAPKTQKFDFSRQVVLVQCSYDYHTILALNWEK</sequence>
<evidence type="ECO:0000313" key="1">
    <source>
        <dbReference type="EMBL" id="VDK52230.1"/>
    </source>
</evidence>
<dbReference type="InterPro" id="IPR016460">
    <property type="entry name" value="COPB1"/>
</dbReference>
<dbReference type="GO" id="GO:0030126">
    <property type="term" value="C:COPI vesicle coat"/>
    <property type="evidence" value="ECO:0007669"/>
    <property type="project" value="TreeGrafter"/>
</dbReference>
<protein>
    <submittedName>
        <fullName evidence="1">Uncharacterized protein</fullName>
    </submittedName>
</protein>
<dbReference type="PANTHER" id="PTHR10635">
    <property type="entry name" value="COATOMER SUBUNIT BETA"/>
    <property type="match status" value="1"/>
</dbReference>
<dbReference type="AlphaFoldDB" id="A0A3P6RAZ6"/>
<dbReference type="Proteomes" id="UP000271889">
    <property type="component" value="Unassembled WGS sequence"/>
</dbReference>
<dbReference type="EMBL" id="UYRV01005032">
    <property type="protein sequence ID" value="VDK52230.1"/>
    <property type="molecule type" value="Genomic_DNA"/>
</dbReference>
<dbReference type="GO" id="GO:0006888">
    <property type="term" value="P:endoplasmic reticulum to Golgi vesicle-mediated transport"/>
    <property type="evidence" value="ECO:0007669"/>
    <property type="project" value="TreeGrafter"/>
</dbReference>
<keyword evidence="2" id="KW-1185">Reference proteome</keyword>
<gene>
    <name evidence="1" type="ORF">CGOC_LOCUS2285</name>
</gene>
<evidence type="ECO:0000313" key="2">
    <source>
        <dbReference type="Proteomes" id="UP000271889"/>
    </source>
</evidence>
<accession>A0A3P6RAZ6</accession>
<name>A0A3P6RAZ6_CYLGO</name>
<dbReference type="OrthoDB" id="10261439at2759"/>
<proteinExistence type="predicted"/>
<reference evidence="1 2" key="1">
    <citation type="submission" date="2018-11" db="EMBL/GenBank/DDBJ databases">
        <authorList>
            <consortium name="Pathogen Informatics"/>
        </authorList>
    </citation>
    <scope>NUCLEOTIDE SEQUENCE [LARGE SCALE GENOMIC DNA]</scope>
</reference>
<organism evidence="1 2">
    <name type="scientific">Cylicostephanus goldi</name>
    <name type="common">Nematode worm</name>
    <dbReference type="NCBI Taxonomy" id="71465"/>
    <lineage>
        <taxon>Eukaryota</taxon>
        <taxon>Metazoa</taxon>
        <taxon>Ecdysozoa</taxon>
        <taxon>Nematoda</taxon>
        <taxon>Chromadorea</taxon>
        <taxon>Rhabditida</taxon>
        <taxon>Rhabditina</taxon>
        <taxon>Rhabditomorpha</taxon>
        <taxon>Strongyloidea</taxon>
        <taxon>Strongylidae</taxon>
        <taxon>Cylicostephanus</taxon>
    </lineage>
</organism>
<dbReference type="GO" id="GO:0006891">
    <property type="term" value="P:intra-Golgi vesicle-mediated transport"/>
    <property type="evidence" value="ECO:0007669"/>
    <property type="project" value="TreeGrafter"/>
</dbReference>
<dbReference type="GO" id="GO:0006886">
    <property type="term" value="P:intracellular protein transport"/>
    <property type="evidence" value="ECO:0007669"/>
    <property type="project" value="InterPro"/>
</dbReference>
<dbReference type="PANTHER" id="PTHR10635:SF0">
    <property type="entry name" value="COATOMER SUBUNIT BETA"/>
    <property type="match status" value="1"/>
</dbReference>